<dbReference type="SMART" id="SM00256">
    <property type="entry name" value="FBOX"/>
    <property type="match status" value="1"/>
</dbReference>
<sequence>MSKEKQREKTRKKLTSEGVDRLRDLPDDLLYYILSFLDTKYAVLTSALSKRWRFFWTSVPDLNFDRESFDKFTSFKNFVLTVLQRRQRDSKIRRFRLTSRNNVDRSFMNQVIDYALSHNTDHLFLLDPGCQCLSHPLVTSKRFYLSESFGVTALTTLHLEHCYFSDGSERTGCFDISAICPNLINLCLIHCAFGMFEVLKISGPQLVNLTLEYVCGNKLEISAPKLTFFKFIPYYSHLSVTHLPSLEHANVDIYRPYAYPRKIEILFNDPDVFEHQPSPFSRLKSLKLKVDHEDEPLMMPAKVMAYFFSGSPAAQLCSWFLLASLLFSLTPLIRNLLVLPYLSALTPESWSFLPDSKLIIQGACLLKRKSKHESPPDKYLKLMALRHFTAERIRILKVD</sequence>
<dbReference type="Proteomes" id="UP000886885">
    <property type="component" value="Chromosome 1D"/>
</dbReference>
<dbReference type="PANTHER" id="PTHR34223:SF51">
    <property type="entry name" value="OS06G0556300 PROTEIN"/>
    <property type="match status" value="1"/>
</dbReference>
<dbReference type="InterPro" id="IPR053781">
    <property type="entry name" value="F-box_AtFBL13-like"/>
</dbReference>
<protein>
    <recommendedName>
        <fullName evidence="1">F-box domain-containing protein</fullName>
    </recommendedName>
</protein>
<dbReference type="InterPro" id="IPR053197">
    <property type="entry name" value="F-box_SCFL_complex_component"/>
</dbReference>
<dbReference type="AlphaFoldDB" id="A0A8X8DDF6"/>
<evidence type="ECO:0000313" key="3">
    <source>
        <dbReference type="Proteomes" id="UP000886885"/>
    </source>
</evidence>
<keyword evidence="3" id="KW-1185">Reference proteome</keyword>
<dbReference type="PROSITE" id="PS50181">
    <property type="entry name" value="FBOX"/>
    <property type="match status" value="1"/>
</dbReference>
<reference evidence="2" key="1">
    <citation type="journal article" date="2020" name="bioRxiv">
        <title>Hybrid origin of Populus tomentosa Carr. identified through genome sequencing and phylogenomic analysis.</title>
        <authorList>
            <person name="An X."/>
            <person name="Gao K."/>
            <person name="Chen Z."/>
            <person name="Li J."/>
            <person name="Yang X."/>
            <person name="Yang X."/>
            <person name="Zhou J."/>
            <person name="Guo T."/>
            <person name="Zhao T."/>
            <person name="Huang S."/>
            <person name="Miao D."/>
            <person name="Khan W.U."/>
            <person name="Rao P."/>
            <person name="Ye M."/>
            <person name="Lei B."/>
            <person name="Liao W."/>
            <person name="Wang J."/>
            <person name="Ji L."/>
            <person name="Li Y."/>
            <person name="Guo B."/>
            <person name="Mustafa N.S."/>
            <person name="Li S."/>
            <person name="Yun Q."/>
            <person name="Keller S.R."/>
            <person name="Mao J."/>
            <person name="Zhang R."/>
            <person name="Strauss S.H."/>
        </authorList>
    </citation>
    <scope>NUCLEOTIDE SEQUENCE</scope>
    <source>
        <strain evidence="2">GM15</strain>
        <tissue evidence="2">Leaf</tissue>
    </source>
</reference>
<comment type="caution">
    <text evidence="2">The sequence shown here is derived from an EMBL/GenBank/DDBJ whole genome shotgun (WGS) entry which is preliminary data.</text>
</comment>
<gene>
    <name evidence="2" type="ORF">POTOM_004737</name>
</gene>
<dbReference type="PANTHER" id="PTHR34223">
    <property type="entry name" value="OS11G0201299 PROTEIN"/>
    <property type="match status" value="1"/>
</dbReference>
<dbReference type="EMBL" id="JAAWWB010000002">
    <property type="protein sequence ID" value="KAG6788664.1"/>
    <property type="molecule type" value="Genomic_DNA"/>
</dbReference>
<evidence type="ECO:0000259" key="1">
    <source>
        <dbReference type="PROSITE" id="PS50181"/>
    </source>
</evidence>
<name>A0A8X8DDF6_POPTO</name>
<feature type="domain" description="F-box" evidence="1">
    <location>
        <begin position="19"/>
        <end position="67"/>
    </location>
</feature>
<dbReference type="CDD" id="cd22160">
    <property type="entry name" value="F-box_AtFBL13-like"/>
    <property type="match status" value="1"/>
</dbReference>
<dbReference type="Pfam" id="PF00646">
    <property type="entry name" value="F-box"/>
    <property type="match status" value="1"/>
</dbReference>
<proteinExistence type="predicted"/>
<organism evidence="2 3">
    <name type="scientific">Populus tomentosa</name>
    <name type="common">Chinese white poplar</name>
    <dbReference type="NCBI Taxonomy" id="118781"/>
    <lineage>
        <taxon>Eukaryota</taxon>
        <taxon>Viridiplantae</taxon>
        <taxon>Streptophyta</taxon>
        <taxon>Embryophyta</taxon>
        <taxon>Tracheophyta</taxon>
        <taxon>Spermatophyta</taxon>
        <taxon>Magnoliopsida</taxon>
        <taxon>eudicotyledons</taxon>
        <taxon>Gunneridae</taxon>
        <taxon>Pentapetalae</taxon>
        <taxon>rosids</taxon>
        <taxon>fabids</taxon>
        <taxon>Malpighiales</taxon>
        <taxon>Salicaceae</taxon>
        <taxon>Saliceae</taxon>
        <taxon>Populus</taxon>
    </lineage>
</organism>
<evidence type="ECO:0000313" key="2">
    <source>
        <dbReference type="EMBL" id="KAG6788664.1"/>
    </source>
</evidence>
<dbReference type="InterPro" id="IPR001810">
    <property type="entry name" value="F-box_dom"/>
</dbReference>
<dbReference type="OrthoDB" id="1848700at2759"/>
<accession>A0A8X8DDF6</accession>